<dbReference type="CDD" id="cd08215">
    <property type="entry name" value="STKc_Nek"/>
    <property type="match status" value="1"/>
</dbReference>
<keyword evidence="7" id="KW-0597">Phosphoprotein</keyword>
<dbReference type="SUPFAM" id="SSF56112">
    <property type="entry name" value="Protein kinase-like (PK-like)"/>
    <property type="match status" value="1"/>
</dbReference>
<dbReference type="GO" id="GO:0005737">
    <property type="term" value="C:cytoplasm"/>
    <property type="evidence" value="ECO:0007669"/>
    <property type="project" value="UniProtKB-SubCell"/>
</dbReference>
<dbReference type="GO" id="GO:0004674">
    <property type="term" value="F:protein serine/threonine kinase activity"/>
    <property type="evidence" value="ECO:0007669"/>
    <property type="project" value="UniProtKB-KW"/>
</dbReference>
<dbReference type="InterPro" id="IPR009091">
    <property type="entry name" value="RCC1/BLIP-II"/>
</dbReference>
<dbReference type="SUPFAM" id="SSF50985">
    <property type="entry name" value="RCC1/BLIP-II"/>
    <property type="match status" value="1"/>
</dbReference>
<feature type="repeat" description="RCC1" evidence="15">
    <location>
        <begin position="588"/>
        <end position="640"/>
    </location>
</feature>
<evidence type="ECO:0000256" key="10">
    <source>
        <dbReference type="ARBA" id="ARBA00022737"/>
    </source>
</evidence>
<evidence type="ECO:0000256" key="13">
    <source>
        <dbReference type="ARBA" id="ARBA00022840"/>
    </source>
</evidence>
<dbReference type="InterPro" id="IPR011009">
    <property type="entry name" value="Kinase-like_dom_sf"/>
</dbReference>
<evidence type="ECO:0000256" key="5">
    <source>
        <dbReference type="ARBA" id="ARBA00022490"/>
    </source>
</evidence>
<dbReference type="PROSITE" id="PS00108">
    <property type="entry name" value="PROTEIN_KINASE_ST"/>
    <property type="match status" value="1"/>
</dbReference>
<dbReference type="STRING" id="10195.A0A3M7QI58"/>
<protein>
    <recommendedName>
        <fullName evidence="4">non-specific serine/threonine protein kinase</fullName>
        <ecNumber evidence="4">2.7.11.1</ecNumber>
    </recommendedName>
</protein>
<dbReference type="InterPro" id="IPR058923">
    <property type="entry name" value="RCC1-like_dom"/>
</dbReference>
<gene>
    <name evidence="19" type="ORF">BpHYR1_025292</name>
</gene>
<keyword evidence="6" id="KW-0723">Serine/threonine-protein kinase</keyword>
<dbReference type="SMART" id="SM00220">
    <property type="entry name" value="S_TKc"/>
    <property type="match status" value="1"/>
</dbReference>
<dbReference type="EMBL" id="REGN01006138">
    <property type="protein sequence ID" value="RNA10655.1"/>
    <property type="molecule type" value="Genomic_DNA"/>
</dbReference>
<dbReference type="Gene3D" id="1.10.510.10">
    <property type="entry name" value="Transferase(Phosphotransferase) domain 1"/>
    <property type="match status" value="1"/>
</dbReference>
<evidence type="ECO:0000256" key="17">
    <source>
        <dbReference type="SAM" id="Coils"/>
    </source>
</evidence>
<dbReference type="Pfam" id="PF00069">
    <property type="entry name" value="Pkinase"/>
    <property type="match status" value="1"/>
</dbReference>
<reference evidence="19 20" key="1">
    <citation type="journal article" date="2018" name="Sci. Rep.">
        <title>Genomic signatures of local adaptation to the degree of environmental predictability in rotifers.</title>
        <authorList>
            <person name="Franch-Gras L."/>
            <person name="Hahn C."/>
            <person name="Garcia-Roger E.M."/>
            <person name="Carmona M.J."/>
            <person name="Serra M."/>
            <person name="Gomez A."/>
        </authorList>
    </citation>
    <scope>NUCLEOTIDE SEQUENCE [LARGE SCALE GENOMIC DNA]</scope>
    <source>
        <strain evidence="19">HYR1</strain>
    </source>
</reference>
<keyword evidence="9" id="KW-0479">Metal-binding</keyword>
<dbReference type="GO" id="GO:0005524">
    <property type="term" value="F:ATP binding"/>
    <property type="evidence" value="ECO:0007669"/>
    <property type="project" value="UniProtKB-UniRule"/>
</dbReference>
<feature type="repeat" description="RCC1" evidence="15">
    <location>
        <begin position="408"/>
        <end position="463"/>
    </location>
</feature>
<keyword evidence="20" id="KW-1185">Reference proteome</keyword>
<feature type="repeat" description="RCC1" evidence="15">
    <location>
        <begin position="464"/>
        <end position="515"/>
    </location>
</feature>
<dbReference type="PRINTS" id="PR00633">
    <property type="entry name" value="RCCNDNSATION"/>
</dbReference>
<comment type="caution">
    <text evidence="19">The sequence shown here is derived from an EMBL/GenBank/DDBJ whole genome shotgun (WGS) entry which is preliminary data.</text>
</comment>
<comment type="cofactor">
    <cofactor evidence="1">
        <name>Mg(2+)</name>
        <dbReference type="ChEBI" id="CHEBI:18420"/>
    </cofactor>
</comment>
<dbReference type="InterPro" id="IPR051997">
    <property type="entry name" value="STK_NEK"/>
</dbReference>
<organism evidence="19 20">
    <name type="scientific">Brachionus plicatilis</name>
    <name type="common">Marine rotifer</name>
    <name type="synonym">Brachionus muelleri</name>
    <dbReference type="NCBI Taxonomy" id="10195"/>
    <lineage>
        <taxon>Eukaryota</taxon>
        <taxon>Metazoa</taxon>
        <taxon>Spiralia</taxon>
        <taxon>Gnathifera</taxon>
        <taxon>Rotifera</taxon>
        <taxon>Eurotatoria</taxon>
        <taxon>Monogononta</taxon>
        <taxon>Pseudotrocha</taxon>
        <taxon>Ploima</taxon>
        <taxon>Brachionidae</taxon>
        <taxon>Brachionus</taxon>
    </lineage>
</organism>
<dbReference type="OrthoDB" id="248923at2759"/>
<dbReference type="PROSITE" id="PS00107">
    <property type="entry name" value="PROTEIN_KINASE_ATP"/>
    <property type="match status" value="1"/>
</dbReference>
<dbReference type="PROSITE" id="PS50011">
    <property type="entry name" value="PROTEIN_KINASE_DOM"/>
    <property type="match status" value="1"/>
</dbReference>
<keyword evidence="11 16" id="KW-0547">Nucleotide-binding</keyword>
<keyword evidence="17" id="KW-0175">Coiled coil</keyword>
<evidence type="ECO:0000313" key="19">
    <source>
        <dbReference type="EMBL" id="RNA10655.1"/>
    </source>
</evidence>
<evidence type="ECO:0000256" key="3">
    <source>
        <dbReference type="ARBA" id="ARBA00010886"/>
    </source>
</evidence>
<feature type="coiled-coil region" evidence="17">
    <location>
        <begin position="797"/>
        <end position="834"/>
    </location>
</feature>
<evidence type="ECO:0000256" key="8">
    <source>
        <dbReference type="ARBA" id="ARBA00022679"/>
    </source>
</evidence>
<keyword evidence="13 16" id="KW-0067">ATP-binding</keyword>
<dbReference type="FunFam" id="3.30.200.20:FF:000097">
    <property type="entry name" value="Probable serine/threonine-protein kinase nek1"/>
    <property type="match status" value="1"/>
</dbReference>
<evidence type="ECO:0000256" key="15">
    <source>
        <dbReference type="PROSITE-ProRule" id="PRU00235"/>
    </source>
</evidence>
<dbReference type="GO" id="GO:0046872">
    <property type="term" value="F:metal ion binding"/>
    <property type="evidence" value="ECO:0007669"/>
    <property type="project" value="UniProtKB-KW"/>
</dbReference>
<feature type="domain" description="Protein kinase" evidence="18">
    <location>
        <begin position="14"/>
        <end position="270"/>
    </location>
</feature>
<comment type="similarity">
    <text evidence="3">Belongs to the protein kinase superfamily. NEK Ser/Thr protein kinase family. NIMA subfamily.</text>
</comment>
<dbReference type="PROSITE" id="PS50012">
    <property type="entry name" value="RCC1_3"/>
    <property type="match status" value="4"/>
</dbReference>
<evidence type="ECO:0000256" key="12">
    <source>
        <dbReference type="ARBA" id="ARBA00022777"/>
    </source>
</evidence>
<evidence type="ECO:0000256" key="1">
    <source>
        <dbReference type="ARBA" id="ARBA00001946"/>
    </source>
</evidence>
<keyword evidence="8" id="KW-0808">Transferase</keyword>
<keyword evidence="10" id="KW-0677">Repeat</keyword>
<dbReference type="InterPro" id="IPR000719">
    <property type="entry name" value="Prot_kinase_dom"/>
</dbReference>
<dbReference type="PANTHER" id="PTHR44535">
    <property type="entry name" value="PROTEIN CBG16200"/>
    <property type="match status" value="1"/>
</dbReference>
<evidence type="ECO:0000256" key="7">
    <source>
        <dbReference type="ARBA" id="ARBA00022553"/>
    </source>
</evidence>
<evidence type="ECO:0000256" key="14">
    <source>
        <dbReference type="ARBA" id="ARBA00022842"/>
    </source>
</evidence>
<dbReference type="AlphaFoldDB" id="A0A3M7QI58"/>
<dbReference type="Gene3D" id="2.130.10.30">
    <property type="entry name" value="Regulator of chromosome condensation 1/beta-lactamase-inhibitor protein II"/>
    <property type="match status" value="2"/>
</dbReference>
<keyword evidence="12 19" id="KW-0418">Kinase</keyword>
<evidence type="ECO:0000256" key="9">
    <source>
        <dbReference type="ARBA" id="ARBA00022723"/>
    </source>
</evidence>
<keyword evidence="14" id="KW-0460">Magnesium</keyword>
<evidence type="ECO:0000313" key="20">
    <source>
        <dbReference type="Proteomes" id="UP000276133"/>
    </source>
</evidence>
<evidence type="ECO:0000256" key="16">
    <source>
        <dbReference type="PROSITE-ProRule" id="PRU10141"/>
    </source>
</evidence>
<evidence type="ECO:0000256" key="6">
    <source>
        <dbReference type="ARBA" id="ARBA00022527"/>
    </source>
</evidence>
<evidence type="ECO:0000256" key="2">
    <source>
        <dbReference type="ARBA" id="ARBA00004496"/>
    </source>
</evidence>
<comment type="subcellular location">
    <subcellularLocation>
        <location evidence="2">Cytoplasm</location>
    </subcellularLocation>
</comment>
<dbReference type="InterPro" id="IPR017441">
    <property type="entry name" value="Protein_kinase_ATP_BS"/>
</dbReference>
<evidence type="ECO:0000256" key="11">
    <source>
        <dbReference type="ARBA" id="ARBA00022741"/>
    </source>
</evidence>
<name>A0A3M7QI58_BRAPC</name>
<dbReference type="Proteomes" id="UP000276133">
    <property type="component" value="Unassembled WGS sequence"/>
</dbReference>
<accession>A0A3M7QI58</accession>
<dbReference type="Pfam" id="PF25390">
    <property type="entry name" value="WD40_RLD"/>
    <property type="match status" value="1"/>
</dbReference>
<feature type="repeat" description="RCC1" evidence="15">
    <location>
        <begin position="641"/>
        <end position="696"/>
    </location>
</feature>
<keyword evidence="5" id="KW-0963">Cytoplasm</keyword>
<dbReference type="InterPro" id="IPR000408">
    <property type="entry name" value="Reg_chr_condens"/>
</dbReference>
<dbReference type="InterPro" id="IPR008271">
    <property type="entry name" value="Ser/Thr_kinase_AS"/>
</dbReference>
<evidence type="ECO:0000259" key="18">
    <source>
        <dbReference type="PROSITE" id="PS50011"/>
    </source>
</evidence>
<dbReference type="Gene3D" id="3.30.200.20">
    <property type="entry name" value="Phosphorylase Kinase, domain 1"/>
    <property type="match status" value="1"/>
</dbReference>
<dbReference type="PANTHER" id="PTHR44535:SF1">
    <property type="entry name" value="SERINE_THREONINE-PROTEIN KINASE NEK9"/>
    <property type="match status" value="1"/>
</dbReference>
<feature type="binding site" evidence="16">
    <location>
        <position position="48"/>
    </location>
    <ligand>
        <name>ATP</name>
        <dbReference type="ChEBI" id="CHEBI:30616"/>
    </ligand>
</feature>
<sequence length="835" mass="94954">MEESDLYEQTDETYVYVKFLGEGSFGKVNLYRKLSDNSLIVWKEIALKRLEAKFRQEAFSEVEILSMLDHPNIISYYKHFIEDEILYIELEYAKAGTLAAKIKQKKNSNEIMDEQTVLWYMYQLTSAVDYIHDLGIMHRDIKTLNIFFMHSDLLKLGDFGIAKILDQKNAYLQTLVGTPFYLSPEIVEGKKYSYKSDIWALGCVVYEMMTLSRVFDATNQLKLALKISQCNINDIEADYSTELKDMIKIIFSKDPEQRPSAQEILQSCIFNSNSCQFREKIENLDSQSKKLLKNLSISTQVVSSKLSEVYTWGGGTRLPKRIDLFQRECAALSVSLGRSHFAVVTVEKELFTWSASQGGPSYGSYSKLGHGKNFGTTRIPKQVESLTGLFVEKVSCGEEMTCCLTHQGQVYTFGSNLYGCLGLGLDHELQVYTPTKIQFFEDNHLIVKSIACGDYHVIALTQDNRVFTWGCGEYGRLGHGDEDDQQQPKEIKFDFKYKFRQIYAGSDYSFLMTKEGRVLAFGNNEHNKLCLNEYTIGLKNPNSHVNIQENSLVFYQQLKPKLVKKFLSYKIAKICPGHDHTAFIDIYGRLFTFGSNNHGQLGLGDTKSRVGPNQVCGPLSGHFVTHAACGDTFSICSTSEKHIFSWGNRNDGRLGLDYGSSSSSGTVCLPKPIFGSLYLVSEMCSRNWNSVIIAEKELDSKLLKSVSYVDFMKDSSDKVSLKSESGENNECGDESTCQKRDFNMFDCYETNDDVPEWLKKDFEDADFIPIEALERSSSRQDILKEASSLEKKNPHEINNLEEAIKIIEQLKEENEKLKQENLELKEKKSSLNKST</sequence>
<proteinExistence type="inferred from homology"/>
<dbReference type="EC" id="2.7.11.1" evidence="4"/>
<evidence type="ECO:0000256" key="4">
    <source>
        <dbReference type="ARBA" id="ARBA00012513"/>
    </source>
</evidence>